<organism evidence="1 2">
    <name type="scientific">Prorocentrum cordatum</name>
    <dbReference type="NCBI Taxonomy" id="2364126"/>
    <lineage>
        <taxon>Eukaryota</taxon>
        <taxon>Sar</taxon>
        <taxon>Alveolata</taxon>
        <taxon>Dinophyceae</taxon>
        <taxon>Prorocentrales</taxon>
        <taxon>Prorocentraceae</taxon>
        <taxon>Prorocentrum</taxon>
    </lineage>
</organism>
<comment type="caution">
    <text evidence="1">The sequence shown here is derived from an EMBL/GenBank/DDBJ whole genome shotgun (WGS) entry which is preliminary data.</text>
</comment>
<dbReference type="Proteomes" id="UP001189429">
    <property type="component" value="Unassembled WGS sequence"/>
</dbReference>
<evidence type="ECO:0000313" key="1">
    <source>
        <dbReference type="EMBL" id="CAK0851557.1"/>
    </source>
</evidence>
<accession>A0ABN9TYW5</accession>
<proteinExistence type="predicted"/>
<name>A0ABN9TYW5_9DINO</name>
<sequence length="347" mass="36728">MPWAHLGKLLSDQCSDEEAGTGDGEPPVVEPSAGLQAAIASECLDEEAGAGDVEPPVVGHWAGLEAAIASECLDDVEAGAGDEGRAGVDVPPRHLTPKAFLRLGKESLGDDSCLAPDDGAGGPAVGPDGAPHAAADLAIVPLPLPDAAAEDPDDIGPVEDIVIAGASLRAVSVLWGRVRQCDARELTDAVSMRIADHYLSTKRSHASLKVEADMLGTTPFMLSSRRRCLAMAGLSILHSDAINGMQQVISNTRKAGGKLLLFTESCQYDETPMRLRVSDVEFNAVLMASSTLSPEEERLAASLREVSPQKILATFWVFSLMVEVDGYIKTFRFSLPAWHQSMTSKHP</sequence>
<keyword evidence="2" id="KW-1185">Reference proteome</keyword>
<reference evidence="1" key="1">
    <citation type="submission" date="2023-10" db="EMBL/GenBank/DDBJ databases">
        <authorList>
            <person name="Chen Y."/>
            <person name="Shah S."/>
            <person name="Dougan E. K."/>
            <person name="Thang M."/>
            <person name="Chan C."/>
        </authorList>
    </citation>
    <scope>NUCLEOTIDE SEQUENCE [LARGE SCALE GENOMIC DNA]</scope>
</reference>
<protein>
    <submittedName>
        <fullName evidence="1">Uncharacterized protein</fullName>
    </submittedName>
</protein>
<gene>
    <name evidence="1" type="ORF">PCOR1329_LOCUS43684</name>
</gene>
<evidence type="ECO:0000313" key="2">
    <source>
        <dbReference type="Proteomes" id="UP001189429"/>
    </source>
</evidence>
<dbReference type="EMBL" id="CAUYUJ010015250">
    <property type="protein sequence ID" value="CAK0851557.1"/>
    <property type="molecule type" value="Genomic_DNA"/>
</dbReference>